<dbReference type="InterPro" id="IPR023408">
    <property type="entry name" value="MscS_beta-dom_sf"/>
</dbReference>
<dbReference type="Proteomes" id="UP001476807">
    <property type="component" value="Unassembled WGS sequence"/>
</dbReference>
<protein>
    <submittedName>
        <fullName evidence="7">Mechanosensitive ion channel domain-containing protein</fullName>
    </submittedName>
</protein>
<dbReference type="Gene3D" id="1.10.287.1260">
    <property type="match status" value="1"/>
</dbReference>
<evidence type="ECO:0000259" key="6">
    <source>
        <dbReference type="Pfam" id="PF00924"/>
    </source>
</evidence>
<comment type="subcellular location">
    <subcellularLocation>
        <location evidence="1">Membrane</location>
    </subcellularLocation>
</comment>
<accession>A0ABV1RT27</accession>
<dbReference type="RefSeq" id="WP_350411943.1">
    <property type="nucleotide sequence ID" value="NZ_JBEOKT010000006.1"/>
</dbReference>
<evidence type="ECO:0000313" key="7">
    <source>
        <dbReference type="EMBL" id="MER2997541.1"/>
    </source>
</evidence>
<feature type="transmembrane region" description="Helical" evidence="5">
    <location>
        <begin position="22"/>
        <end position="44"/>
    </location>
</feature>
<keyword evidence="4 5" id="KW-0472">Membrane</keyword>
<reference evidence="7 8" key="1">
    <citation type="submission" date="2024-06" db="EMBL/GenBank/DDBJ databases">
        <title>Pontibacter populi HYL7-15.</title>
        <authorList>
            <person name="Kim M.K."/>
        </authorList>
    </citation>
    <scope>NUCLEOTIDE SEQUENCE [LARGE SCALE GENOMIC DNA]</scope>
    <source>
        <strain evidence="7 8">HYL7-15</strain>
    </source>
</reference>
<keyword evidence="3 5" id="KW-1133">Transmembrane helix</keyword>
<dbReference type="InterPro" id="IPR006685">
    <property type="entry name" value="MscS_channel_2nd"/>
</dbReference>
<dbReference type="PANTHER" id="PTHR30566:SF5">
    <property type="entry name" value="MECHANOSENSITIVE ION CHANNEL PROTEIN 1, MITOCHONDRIAL-RELATED"/>
    <property type="match status" value="1"/>
</dbReference>
<proteinExistence type="predicted"/>
<dbReference type="EMBL" id="JBEOKT010000006">
    <property type="protein sequence ID" value="MER2997541.1"/>
    <property type="molecule type" value="Genomic_DNA"/>
</dbReference>
<dbReference type="InterPro" id="IPR010920">
    <property type="entry name" value="LSM_dom_sf"/>
</dbReference>
<evidence type="ECO:0000256" key="1">
    <source>
        <dbReference type="ARBA" id="ARBA00004370"/>
    </source>
</evidence>
<evidence type="ECO:0000256" key="3">
    <source>
        <dbReference type="ARBA" id="ARBA00022989"/>
    </source>
</evidence>
<sequence length="304" mass="35321">MQKIIYWIEENTGISAEILENLLLSVAVVLVLWLLSHIFLKIIFKNQLDLRRQYWWRKVTNYTVMLLGFLLLANIWFKGFQPIATFLGLLSAGLVLALKEPVLNMAGWLLIIWKRPFRVGDRIEIEGQIGDVIDIRLFQFSLNEVHAWVDADQTTGRVVHVPNGKLFTTPQVNYNYGFPFLWHEISVNITFESNWKKAKSILSASAGRHGEQLSKESEEQLRRLSQRHLIFYESLAPKIYTKVVENGVRLTMRYLCSVGRRRESEHLVWEEILDAFMASDDIRFAYPTMRFYQPGGTATTQPMP</sequence>
<feature type="transmembrane region" description="Helical" evidence="5">
    <location>
        <begin position="59"/>
        <end position="77"/>
    </location>
</feature>
<evidence type="ECO:0000256" key="4">
    <source>
        <dbReference type="ARBA" id="ARBA00023136"/>
    </source>
</evidence>
<organism evidence="7 8">
    <name type="scientific">Pontibacter populi</name>
    <dbReference type="NCBI Taxonomy" id="890055"/>
    <lineage>
        <taxon>Bacteria</taxon>
        <taxon>Pseudomonadati</taxon>
        <taxon>Bacteroidota</taxon>
        <taxon>Cytophagia</taxon>
        <taxon>Cytophagales</taxon>
        <taxon>Hymenobacteraceae</taxon>
        <taxon>Pontibacter</taxon>
    </lineage>
</organism>
<keyword evidence="8" id="KW-1185">Reference proteome</keyword>
<evidence type="ECO:0000256" key="2">
    <source>
        <dbReference type="ARBA" id="ARBA00022692"/>
    </source>
</evidence>
<dbReference type="Gene3D" id="2.30.30.60">
    <property type="match status" value="1"/>
</dbReference>
<feature type="domain" description="Mechanosensitive ion channel MscS" evidence="6">
    <location>
        <begin position="101"/>
        <end position="175"/>
    </location>
</feature>
<dbReference type="PANTHER" id="PTHR30566">
    <property type="entry name" value="YNAI-RELATED MECHANOSENSITIVE ION CHANNEL"/>
    <property type="match status" value="1"/>
</dbReference>
<evidence type="ECO:0000256" key="5">
    <source>
        <dbReference type="SAM" id="Phobius"/>
    </source>
</evidence>
<gene>
    <name evidence="7" type="ORF">ABS362_08280</name>
</gene>
<feature type="transmembrane region" description="Helical" evidence="5">
    <location>
        <begin position="83"/>
        <end position="113"/>
    </location>
</feature>
<keyword evidence="2 5" id="KW-0812">Transmembrane</keyword>
<evidence type="ECO:0000313" key="8">
    <source>
        <dbReference type="Proteomes" id="UP001476807"/>
    </source>
</evidence>
<dbReference type="Gene3D" id="3.30.70.100">
    <property type="match status" value="1"/>
</dbReference>
<name>A0ABV1RT27_9BACT</name>
<dbReference type="Pfam" id="PF00924">
    <property type="entry name" value="MS_channel_2nd"/>
    <property type="match status" value="1"/>
</dbReference>
<comment type="caution">
    <text evidence="7">The sequence shown here is derived from an EMBL/GenBank/DDBJ whole genome shotgun (WGS) entry which is preliminary data.</text>
</comment>
<dbReference type="SUPFAM" id="SSF50182">
    <property type="entry name" value="Sm-like ribonucleoproteins"/>
    <property type="match status" value="1"/>
</dbReference>